<dbReference type="InterPro" id="IPR036465">
    <property type="entry name" value="vWFA_dom_sf"/>
</dbReference>
<feature type="domain" description="SEA" evidence="7">
    <location>
        <begin position="3321"/>
        <end position="3438"/>
    </location>
</feature>
<evidence type="ECO:0000259" key="7">
    <source>
        <dbReference type="SMART" id="SM00200"/>
    </source>
</evidence>
<dbReference type="EMBL" id="OV696699">
    <property type="protein sequence ID" value="CAH1245359.1"/>
    <property type="molecule type" value="Genomic_DNA"/>
</dbReference>
<keyword evidence="2" id="KW-0964">Secreted</keyword>
<dbReference type="SMART" id="SM00200">
    <property type="entry name" value="SEA"/>
    <property type="match status" value="8"/>
</dbReference>
<feature type="domain" description="SEA" evidence="7">
    <location>
        <begin position="4126"/>
        <end position="4248"/>
    </location>
</feature>
<dbReference type="InterPro" id="IPR036691">
    <property type="entry name" value="Endo/exonu/phosph_ase_sf"/>
</dbReference>
<evidence type="ECO:0000256" key="3">
    <source>
        <dbReference type="ARBA" id="ARBA00022729"/>
    </source>
</evidence>
<evidence type="ECO:0000256" key="4">
    <source>
        <dbReference type="ARBA" id="ARBA00022737"/>
    </source>
</evidence>
<feature type="domain" description="VWFA" evidence="8">
    <location>
        <begin position="1541"/>
        <end position="1716"/>
    </location>
</feature>
<dbReference type="OrthoDB" id="6132182at2759"/>
<feature type="domain" description="VWFA" evidence="8">
    <location>
        <begin position="3437"/>
        <end position="3612"/>
    </location>
</feature>
<feature type="domain" description="SEA" evidence="7">
    <location>
        <begin position="5226"/>
        <end position="5336"/>
    </location>
</feature>
<feature type="domain" description="VWFA" evidence="8">
    <location>
        <begin position="4247"/>
        <end position="4422"/>
    </location>
</feature>
<evidence type="ECO:0000256" key="2">
    <source>
        <dbReference type="ARBA" id="ARBA00022525"/>
    </source>
</evidence>
<evidence type="ECO:0000313" key="9">
    <source>
        <dbReference type="EMBL" id="CAH1245359.1"/>
    </source>
</evidence>
<dbReference type="CDD" id="cd01650">
    <property type="entry name" value="RT_nLTR_like"/>
    <property type="match status" value="1"/>
</dbReference>
<feature type="domain" description="VWFA" evidence="8">
    <location>
        <begin position="2227"/>
        <end position="2402"/>
    </location>
</feature>
<dbReference type="CDD" id="cd09076">
    <property type="entry name" value="L1-EN"/>
    <property type="match status" value="1"/>
</dbReference>
<keyword evidence="4" id="KW-0677">Repeat</keyword>
<feature type="region of interest" description="Disordered" evidence="6">
    <location>
        <begin position="992"/>
        <end position="1020"/>
    </location>
</feature>
<gene>
    <name evidence="9" type="primary">COL6A3</name>
    <name evidence="9" type="ORF">BLAG_LOCUS7724</name>
</gene>
<feature type="domain" description="VWFA" evidence="8">
    <location>
        <begin position="2632"/>
        <end position="2807"/>
    </location>
</feature>
<dbReference type="GO" id="GO:0005576">
    <property type="term" value="C:extracellular region"/>
    <property type="evidence" value="ECO:0007669"/>
    <property type="project" value="UniProtKB-SubCell"/>
</dbReference>
<dbReference type="Pfam" id="PF00078">
    <property type="entry name" value="RVT_1"/>
    <property type="match status" value="1"/>
</dbReference>
<dbReference type="PRINTS" id="PR00453">
    <property type="entry name" value="VWFADOMAIN"/>
</dbReference>
<dbReference type="InterPro" id="IPR000082">
    <property type="entry name" value="SEA_dom"/>
</dbReference>
<evidence type="ECO:0000256" key="6">
    <source>
        <dbReference type="SAM" id="MobiDB-lite"/>
    </source>
</evidence>
<proteinExistence type="predicted"/>
<evidence type="ECO:0000259" key="8">
    <source>
        <dbReference type="SMART" id="SM00327"/>
    </source>
</evidence>
<dbReference type="PANTHER" id="PTHR24020:SF87">
    <property type="entry name" value="COLLAGEN ALPHA-1(VI) CHAIN-LIKE"/>
    <property type="match status" value="1"/>
</dbReference>
<dbReference type="Pfam" id="PF00092">
    <property type="entry name" value="VWA"/>
    <property type="match status" value="12"/>
</dbReference>
<keyword evidence="3" id="KW-0732">Signal</keyword>
<dbReference type="SMART" id="SM00327">
    <property type="entry name" value="VWA"/>
    <property type="match status" value="12"/>
</dbReference>
<keyword evidence="5" id="KW-0325">Glycoprotein</keyword>
<dbReference type="CDD" id="cd01472">
    <property type="entry name" value="vWA_collagen"/>
    <property type="match status" value="10"/>
</dbReference>
<feature type="domain" description="VWFA" evidence="8">
    <location>
        <begin position="1853"/>
        <end position="2028"/>
    </location>
</feature>
<comment type="subcellular location">
    <subcellularLocation>
        <location evidence="1">Secreted</location>
    </subcellularLocation>
</comment>
<dbReference type="GO" id="GO:0003824">
    <property type="term" value="F:catalytic activity"/>
    <property type="evidence" value="ECO:0007669"/>
    <property type="project" value="InterPro"/>
</dbReference>
<dbReference type="SUPFAM" id="SSF53300">
    <property type="entry name" value="vWA-like"/>
    <property type="match status" value="12"/>
</dbReference>
<feature type="domain" description="SEA" evidence="7">
    <location>
        <begin position="3721"/>
        <end position="3843"/>
    </location>
</feature>
<dbReference type="InterPro" id="IPR050525">
    <property type="entry name" value="ECM_Assembly_Org"/>
</dbReference>
<reference evidence="9" key="1">
    <citation type="submission" date="2022-01" db="EMBL/GenBank/DDBJ databases">
        <authorList>
            <person name="Braso-Vives M."/>
        </authorList>
    </citation>
    <scope>NUCLEOTIDE SEQUENCE</scope>
</reference>
<evidence type="ECO:0000256" key="5">
    <source>
        <dbReference type="ARBA" id="ARBA00023180"/>
    </source>
</evidence>
<dbReference type="InterPro" id="IPR043502">
    <property type="entry name" value="DNA/RNA_pol_sf"/>
</dbReference>
<feature type="domain" description="SEA" evidence="7">
    <location>
        <begin position="1424"/>
        <end position="1542"/>
    </location>
</feature>
<dbReference type="Gene3D" id="3.40.50.410">
    <property type="entry name" value="von Willebrand factor, type A domain"/>
    <property type="match status" value="12"/>
</dbReference>
<evidence type="ECO:0000313" key="10">
    <source>
        <dbReference type="Proteomes" id="UP000838412"/>
    </source>
</evidence>
<dbReference type="SUPFAM" id="SSF82671">
    <property type="entry name" value="SEA domain"/>
    <property type="match status" value="5"/>
</dbReference>
<dbReference type="InterPro" id="IPR036364">
    <property type="entry name" value="SEA_dom_sf"/>
</dbReference>
<dbReference type="InterPro" id="IPR005135">
    <property type="entry name" value="Endo/exonuclease/phosphatase"/>
</dbReference>
<feature type="domain" description="VWFA" evidence="8">
    <location>
        <begin position="3842"/>
        <end position="4017"/>
    </location>
</feature>
<sequence>MQDREESDRPQRRSALVARELAKLDIDIAAISEVRFADQGSLTEHGAGYTLYWSGKGKDERRQSGVGFMIENSIANKLQNLPVGHSDRLMSLRLPLQDNQFATLISVYAPTLQADPGTKEVFYSELRSLLASVNEADKILVLGDFNARVGRDNEVWPGVLGRHGVGNCNDNGRLLLELCAERGLSITNTLFQQKARFKTTWRHPRSKHWHLLDYILVRQRDISDVLHTRVMPSADCFTDHRLVRAKLRLSIKPPVKRKGPQMKRVQVDRLLGLREEFQSKLDVRLNSNKGQWQKEDPESQWKQLKAALQETAAEVAGYSSRKNRDWFDENDPAIDALLQTKRSCHQRTLSKPDDPAAKATYREACSTLQRKLREMQNNWWVNMAEKTQHFADIGNVRAFYEALRAIYGPTHRIQAPLRSADGSQLLTDKPAILHRWSEHYGNLFGDRRQVQEESIMRIPQHEVRVELDNTPTQEEVKTAISKLKCHKAPGVDGIPAEVYKVGGDSLLERLTGLFATCWEQGVVPHDLRDAVIVSLYKNKREKSDCSNYRGVTLLSIAGKILARVVLDRLIPTIAEENLPESQCGFRAKRGTTDMIFVLRQIQEKCREQNMGLYAAFIDLTKAFDTVSRDGLWKILSRLGCPPKLLAILQQLHEGQKGQVQHSGDLSEPFPIDNGVKQGCVLAPTLFAIFFSMMLREAKEDLTEGIYIRFRTDGSIFNLRRLLARTKTLEELILDLLFADDCALLAHTEEALQTVVNHFAEACKAFGLTISLKKTEVMYQKPPRGTYTPPQISIDGQSLNAVEHFTYLGSVISNDATVTKDVDSRLGKACSSFGRLQKRVWKNHSLRLSTKIQVYRAVVITTLLYGAETWVLYRKQVRLLERFHQRCLRCIMGIKWQDYVTNIEVLKRANLPSMEALLLSKQLRWAGHLSRMEDSRMPKAVFYSELCQGKRDRGAPRKRYKDQLKRQLSSAGIPVKEWENIANDRTAWRAATKRGAESFETARRESAAEKRSHRKAAAAQSAPTQGFTCPACSRRYSVELLDANSTLSFGLFAEIQSALLQVFTANPADIQSVSITSVVPGPTATSTSVTVIVVVLGANVDTTTEIVINTTAAGVQLGNLPVVSSNVGDIIPPCSAVADIVFVVDGTGSVGLENFERMKTFIGQMLAFLDIGENAVRVSIVQFAAQARTEFFLDQFYDLKDAQDAVAAIEYMGGYTLTGKAIDFTTRLHFDVRKGARADVTKVAVVITDGISQDDVKRPARRMRQAGIVTIAIGVGTNVDSDQLLAIAGDEKTLLSLDDFDRLQDLTTKLPTMLCDVGTSQQIVVSICITTSYDVALLNANSSASTALFQQVVQAVKTTFTSSPAGVAAIQPIGFAPGCGGGVVLTVQCAVAPFALDTVSNTFENLQVDFGDLTVDPAQTTVVSAATRTTIIVSVELTLTYTEDLQDTSSQAYVNLTVTIENAILQVFTANPADIQSVSITSVAPGASATSTSVTVSVVTLGANVDATTRVIINTTAAGVQLGNLPVVSSTVGDTTPPCRAVADIVFVVDGTGSVGLENFERMKTFIGQMLAFLDIGENAVRVSIVQYAAQARTEFFLDQFYDLKDAQDAVAAIEYMGGYTLTGKAIDFATRLHFDVRKGARADVTKVAVVITDGISQDDVKRPARRMRQAGIVTIAIGVGTNLDSDQLLAIAGDEKTLLSLDDFDRLQDLTTKLPTMLCDVGTSQQIVVSICITTSYDVALLNANSSASTALFQQVVQAVKTTFTSSAAGVAAIQPIGFAPGCGGGVVLTVQCVVAPFALDTVSNTFENLQVDFGDLTVDPAQTTVVSAATRTTIIVTVELTLTYTEDLEDTSSQTYVDLSVTIENASVRNKHVSDRECVTLGANVDATTRVIINTTAAGVQLGNLPVVSSTVGDTNAQDAVAAIEYMGGYTLTGKAIDFATRLHFDVRKGARADVTKIAVVITDGISQDDVKRPARRMRQAGIVTIAIGVGTNLDSDQLLAIAGDEKTLLSLDDFDRLQDLTTKLPTMLCDVGTSQQIVVSICITTSYDVALLNANSSASTALFQQVVQAVTTTFTSSAAGVAAIQPIGFAPGCGEGVVSTVQCAVAPFALDTVSDTFQNLQVNFGDLTIDPAQTTVVSAATRTTIIVTVELTLTYTEDLEDTSSQTYVDLSVTIENAILQVFSANPADIQSVSITSVAPGASATSTSSDRECGDARSKFPPCSAVADIVFVVDGTGSVGLENFERMKTFIGQMLAFLDIGENAVRVSIVQYAAQARTEFFLDQFYDLQDAQDAVAAIEYMGGYTLTGKAIDFATRLHFDVRKGARADVTKIAVVITDGISQDDVKRPARRMRQAGIVTIAIGVGTNLDSDQLLAIAGDEKTLLSLDDFDRLQDLTTKLPTMLCDVGTSQQIVVSICITTSYDVALLNANSSASTALFQQVVQAVTTTFTSSAAGVAAIQPIGFAPGCGEGVVSTVQCAVAPFALDTVSDTFQNLQVNFGDLTIDPAQTTVVSAATRTTIIVTVELTLTYTEDLEDTSSQTYVDLSVTIENAILQVFSANPADIQSVSITSVAPGASATSTSVTVSVVTLGANVDATTRVIINTTAAGVQLGNLPVVSSTVGDTIPPCSAVADIVFVVDGTGSVGLENFERMKTFIGQMLAFLDIGENAVRVSIVQYAAQARTEFFLDQFYDLQDAQDAVAAIEYMGGYTLTGKAIDFATRLHFDVRKGARADVTKIAVVITDGISQDDVKRPARRMRQAGIVTIAIGVGTNLDSDQLLAIAGDEKTLLSLDDFDRLQDLTTKLPTMLCDVGTSQQIVVSICITTSYDVALLNANSSASTALFQQVVQAVTTTFTSSAAGVAAIQPIGFAPGCGEGVVSTVQCAVAPFALDTVSDTFQNLQVNFGDLTIDPAQTTVVSAATRTTIIVTVELTLTYTEDLEDTSSQTYVDLSVTIENAILQVFSANPADIQSVSITSVAPGASATSTSVTVSVVTLGANVDATTRVIINTTAAGVQLGNLPVVSSTVGDTIPPCSAVADIVFVVDGTGSVGLENFERMKTFIGQMLAFLDIGENAVRVSIVQYAAQARTEFFLDQFYDLQDAQDAVAAIEYMGGYTLTGKAIDFATRLHFDVRKGARADVTKIAVVITDGISQDDVKRPARRMRQAGIVTIAIGVGTNLDSDQLLAIAGDEKTLLSLDDFDRLQDLTTKLPTMLCDVGTSQQIVVSICITTSYDVALLNANSSASTALFQQVVQAVTTTFTSSAAGVAAIQPIGFAPGCGEGVVSTVQCAVAPFALDTVSDTFQNLQVNFGDLTIDPAQTTVVSAATRTTIIVTVELTLTYTEDLEDTSSQTYVDLSVTIENAILQVFSANPADIQSVSITASATSTSVTVSVVTLGANVDATTRVIINTTAAGVQLGNLPVVSSTVGDTIPPCSAVADIVFVVDGTGSVGLENFERMKTFIGQMLAFLDIGENAVRVSIVQYAAQARTEFFLDQFYDLQDAQDAVAAIEYMGGYTLTGKAIDFATRLHFDVRKGARADVTKIAVVITDGISQDDVKRPARRMRQAGIVTIAIGVGTNLDSDQLLAIAGDEKTLLSLDDFDRLQDLTTKLPTMLCDVGTSQQIVVSICITTSYDVALLNANSSASTALFQQVVQAVTTTFTSSAAGVAAIQPIGFAPGCGEGVVSTVQCAVAPFALDTVSDTFQNLQVNFGDLTIDPAQTTVVSAATRTTIIVTVELTLTYTEDLEDTSSQTYVDLSVTIENAILQVFSANPADIQSVSITSVAPGASATSTSVTVSVVTLGANVDATTRVIINTTAAGVQLGNLPVVSSTVGDTIPPCSAVADIVFVVDGTGSVGLENFERMKTFIGQMLAFLDIGENAVRVSIVQYAAQARTEFFLDQFYDLQDAQDAVAAIEYMGGYTLTGKAIDFATRLHFDVRKGARADVTKIAVVITDGISQDDVKRPARRMRQAGIVTIAIGVGTNLDSDQLLAIAGDEKTLLSLDDFDRLQDLTTKLPTMLCDVGTSQQIVVSICITTSYDVALLNANSSASTALFQQVVQAVTTTFTSSAAGVAAIQPIGFAPGCGEGVVSTVQCAVAPFALDTVSDTFQNLQVNFGDLTIDPAQTTVVSAATRTTIIVTVELTLTYTEDLEDTSSQTYVDLSVTIENAILQVFSANPADIQSVSITSVAPGASATSTSVTVSVVTLGANVDATTRVIINTTAAGVQLGNLPVVSSTVGDTIPPCSAVADIVFVVDGTGSVGLEHFERMKTFIGQMLAFLDIGENAVRVSIVQYAAQARTEFFLDQFYDLQDAQDAVAAIEYMGGYTLTGKAIDFATRLHFDVRKGARADVTKIAVVITDGISQDDVKRPARRMRQAGIVTIAIGVGTNLDSDQLLAIAGDEKTLLSLDDFDRLQDLTTKLPTMLCDVGTSQQIVVSICITTSYDVALLNANSSASTALFQQVVQAVTTTFTSSAAGVAAIQPIGFAPGCGEGVVSTVQCAVAPFALDTVSDTFQNLQVNFGDLTIDPAQTTVVSAATRTTIIVTVELTLTYTEDLEDTSSQTYVDLSVTIENAILQVFSANPADIQSVSITSVAPGASATSTSVTVSVVTLGANVDATTRVIINTTAAGVQLGNLPVVSSTVGDTSPPCPALLDLVFVLDGTGSVGEENFERMKTIVQKIVADFDISPRQTRIGIIQYAQTQRMEISLDSYSDVDSLQEAIANIVYMGGSTLTGQALDYTRKFGFSPNNGARTGVVQVAIVITDGVSGDEVSNPAQRMRKAKIVTYAVGIGSNLNNDQLLSIAGTAENVIMISGFNRLTDLATTLPQQVCEVGKGAQLFIGLSITSVTFTNDLFNAGSAAYVTLVQQVNEGVTQSLGQVAGLNIIQVINFVPANAGVVVYCQGMAGIWASDSVTQSITSLPASFGPLTIDPAATEVAPTDTANLYVSMEIQESFSGELMDPSSIGFQTLSTSLQVSTYNTLQETLSVSIVQFSAGATATTTYVVLLIVVKTSVQTTFIQNFDTAIQSGSYGTMTVVSGSITTTEPTCPNQLDIIFVLDGSGSIGTDNFDRIKTFVSKAVTRFNIGPTQTQFGVIQYSNQPQSEILLNDHQDAASLQQAISSIRYLQGGTNTGKALRYLANNAFSTKNGARAGVSKVAIVVTDGKSSDDVVRPALNAGKEGIVLYSVGIGAAVDYQELRDIASSADKVVNVTDFSGLQSVGNTLPDQVCQTGVEVFVQIPIRQTFTAELLDPLSVEYSTFSAVVAGWATQTLESVSGFQSYQIVAIRPSTSGVTMVLRLVTAVYAQSVVISTIRTDLQSASLGSFSVDAAGIQTATQGFSTIHATIAYISTFTAPLLDPTSTTFLSLVQRMEVALFNIFVSVQDLYAIEVLQFNPLPNLIIAHAQFVIQPSALEEVETTFATAVSGGLLDTLAVDPLRTTIEEFDAGCFTPLDIAILLDGSDSVTSDEFESEKSFAKLFLNEFDIGQDNSQVTVFQYGTEPRQEFALDTYGTDEDVQDAIADTEYMGGDRNLGQAIRYMATYGFSARNGARRSIPGVAIVITGGASLDDVAAAASKARRSGIILYVIGVGDATVPSELSAIATTANTSYTAASFAALKDLRSVLADEICSIGTVQIATMDISEDVIDLGDSAEYQALKAKVEQDVAEIISPAGAEQVNVLGLRVLP</sequence>
<dbReference type="FunFam" id="3.40.50.410:FF:000004">
    <property type="entry name" value="collagen alpha-6(VI) chain"/>
    <property type="match status" value="10"/>
</dbReference>
<name>A0A8K0EBT8_BRALA</name>
<organism evidence="9 10">
    <name type="scientific">Branchiostoma lanceolatum</name>
    <name type="common">Common lancelet</name>
    <name type="synonym">Amphioxus lanceolatum</name>
    <dbReference type="NCBI Taxonomy" id="7740"/>
    <lineage>
        <taxon>Eukaryota</taxon>
        <taxon>Metazoa</taxon>
        <taxon>Chordata</taxon>
        <taxon>Cephalochordata</taxon>
        <taxon>Leptocardii</taxon>
        <taxon>Amphioxiformes</taxon>
        <taxon>Branchiostomatidae</taxon>
        <taxon>Branchiostoma</taxon>
    </lineage>
</organism>
<dbReference type="Gene3D" id="3.60.10.10">
    <property type="entry name" value="Endonuclease/exonuclease/phosphatase"/>
    <property type="match status" value="1"/>
</dbReference>
<dbReference type="PANTHER" id="PTHR24020">
    <property type="entry name" value="COLLAGEN ALPHA"/>
    <property type="match status" value="1"/>
</dbReference>
<dbReference type="SUPFAM" id="SSF56672">
    <property type="entry name" value="DNA/RNA polymerases"/>
    <property type="match status" value="1"/>
</dbReference>
<protein>
    <submittedName>
        <fullName evidence="9">COL6A3 protein</fullName>
    </submittedName>
</protein>
<feature type="domain" description="VWFA" evidence="8">
    <location>
        <begin position="5450"/>
        <end position="5628"/>
    </location>
</feature>
<feature type="compositionally biased region" description="Basic and acidic residues" evidence="6">
    <location>
        <begin position="993"/>
        <end position="1009"/>
    </location>
</feature>
<dbReference type="Proteomes" id="UP000838412">
    <property type="component" value="Chromosome 14"/>
</dbReference>
<dbReference type="FunFam" id="3.40.50.410:FF:000009">
    <property type="entry name" value="Putative vitrin"/>
    <property type="match status" value="1"/>
</dbReference>
<feature type="domain" description="SEA" evidence="7">
    <location>
        <begin position="4531"/>
        <end position="4653"/>
    </location>
</feature>
<dbReference type="InterPro" id="IPR002035">
    <property type="entry name" value="VWF_A"/>
</dbReference>
<feature type="domain" description="VWFA" evidence="8">
    <location>
        <begin position="5050"/>
        <end position="5228"/>
    </location>
</feature>
<evidence type="ECO:0000256" key="1">
    <source>
        <dbReference type="ARBA" id="ARBA00004613"/>
    </source>
</evidence>
<dbReference type="SUPFAM" id="SSF56219">
    <property type="entry name" value="DNase I-like"/>
    <property type="match status" value="1"/>
</dbReference>
<dbReference type="Pfam" id="PF03372">
    <property type="entry name" value="Exo_endo_phos"/>
    <property type="match status" value="1"/>
</dbReference>
<feature type="domain" description="SEA" evidence="7">
    <location>
        <begin position="2511"/>
        <end position="2633"/>
    </location>
</feature>
<feature type="domain" description="VWFA" evidence="8">
    <location>
        <begin position="3037"/>
        <end position="3212"/>
    </location>
</feature>
<keyword evidence="10" id="KW-1185">Reference proteome</keyword>
<feature type="domain" description="VWFA" evidence="8">
    <location>
        <begin position="4652"/>
        <end position="4830"/>
    </location>
</feature>
<dbReference type="InterPro" id="IPR000477">
    <property type="entry name" value="RT_dom"/>
</dbReference>
<accession>A0A8K0EBT8</accession>
<feature type="domain" description="VWFA" evidence="8">
    <location>
        <begin position="1136"/>
        <end position="1311"/>
    </location>
</feature>
<feature type="domain" description="SEA" evidence="7">
    <location>
        <begin position="2916"/>
        <end position="3038"/>
    </location>
</feature>